<dbReference type="PANTHER" id="PTHR43344:SF2">
    <property type="entry name" value="PHOSPHOSERINE PHOSPHATASE"/>
    <property type="match status" value="1"/>
</dbReference>
<dbReference type="EC" id="3.1.3.3" evidence="4"/>
<dbReference type="RefSeq" id="WP_187596414.1">
    <property type="nucleotide sequence ID" value="NZ_CP060714.1"/>
</dbReference>
<dbReference type="InterPro" id="IPR050582">
    <property type="entry name" value="HAD-like_SerB"/>
</dbReference>
<feature type="active site" description="Nucleophile" evidence="14">
    <location>
        <position position="33"/>
    </location>
</feature>
<evidence type="ECO:0000256" key="6">
    <source>
        <dbReference type="ARBA" id="ARBA00022605"/>
    </source>
</evidence>
<keyword evidence="16" id="KW-1185">Reference proteome</keyword>
<evidence type="ECO:0000256" key="2">
    <source>
        <dbReference type="ARBA" id="ARBA00005135"/>
    </source>
</evidence>
<dbReference type="KEGG" id="drg:H9K76_16415"/>
<keyword evidence="10" id="KW-0718">Serine biosynthesis</keyword>
<evidence type="ECO:0000256" key="10">
    <source>
        <dbReference type="ARBA" id="ARBA00023299"/>
    </source>
</evidence>
<keyword evidence="9" id="KW-0460">Magnesium</keyword>
<evidence type="ECO:0000256" key="3">
    <source>
        <dbReference type="ARBA" id="ARBA00009184"/>
    </source>
</evidence>
<evidence type="ECO:0000256" key="13">
    <source>
        <dbReference type="ARBA" id="ARBA00048523"/>
    </source>
</evidence>
<dbReference type="SUPFAM" id="SSF56784">
    <property type="entry name" value="HAD-like"/>
    <property type="match status" value="1"/>
</dbReference>
<dbReference type="AlphaFoldDB" id="A0A7G9RKM0"/>
<dbReference type="UniPathway" id="UPA00135">
    <property type="reaction ID" value="UER00198"/>
</dbReference>
<accession>A0A7G9RKM0</accession>
<keyword evidence="6" id="KW-0028">Amino-acid biosynthesis</keyword>
<evidence type="ECO:0000256" key="4">
    <source>
        <dbReference type="ARBA" id="ARBA00012640"/>
    </source>
</evidence>
<organism evidence="15 16">
    <name type="scientific">Diaphorobacter ruginosibacter</name>
    <dbReference type="NCBI Taxonomy" id="1715720"/>
    <lineage>
        <taxon>Bacteria</taxon>
        <taxon>Pseudomonadati</taxon>
        <taxon>Pseudomonadota</taxon>
        <taxon>Betaproteobacteria</taxon>
        <taxon>Burkholderiales</taxon>
        <taxon>Comamonadaceae</taxon>
        <taxon>Diaphorobacter</taxon>
    </lineage>
</organism>
<dbReference type="GO" id="GO:0005737">
    <property type="term" value="C:cytoplasm"/>
    <property type="evidence" value="ECO:0007669"/>
    <property type="project" value="TreeGrafter"/>
</dbReference>
<sequence>MRDRELREWASGLFTRRAALPLRWQDFRLIAFDMDSTLIASETVDELAELAGRKAEIEAMTHAAMAGPHVDFEQNLRARLALLGGVPETLLHKVRDEHMPLTPGASELIATCRSHGLRCVLISGGFTLFADALIGRLGLDEIHANVLEIEAGVFTGRILTQPGQSFVGAAGKRQRLLDACARMGVPPGQSIAVGDGANDLQMLGAAGLSVAFHAKPVVCGQADVVIERGGLDRLVELFAD</sequence>
<keyword evidence="7" id="KW-0479">Metal-binding</keyword>
<evidence type="ECO:0000256" key="12">
    <source>
        <dbReference type="ARBA" id="ARBA00048138"/>
    </source>
</evidence>
<dbReference type="Pfam" id="PF12710">
    <property type="entry name" value="HAD"/>
    <property type="match status" value="1"/>
</dbReference>
<dbReference type="SFLD" id="SFLDS00003">
    <property type="entry name" value="Haloacid_Dehalogenase"/>
    <property type="match status" value="1"/>
</dbReference>
<protein>
    <recommendedName>
        <fullName evidence="5">Phosphoserine phosphatase</fullName>
        <ecNumber evidence="4">3.1.3.3</ecNumber>
    </recommendedName>
    <alternativeName>
        <fullName evidence="11">O-phosphoserine phosphohydrolase</fullName>
    </alternativeName>
</protein>
<dbReference type="Gene3D" id="3.40.50.1000">
    <property type="entry name" value="HAD superfamily/HAD-like"/>
    <property type="match status" value="1"/>
</dbReference>
<dbReference type="PANTHER" id="PTHR43344">
    <property type="entry name" value="PHOSPHOSERINE PHOSPHATASE"/>
    <property type="match status" value="1"/>
</dbReference>
<comment type="similarity">
    <text evidence="3">Belongs to the HAD-like hydrolase superfamily. SerB family.</text>
</comment>
<dbReference type="SFLD" id="SFLDF00029">
    <property type="entry name" value="phosphoserine_phosphatase"/>
    <property type="match status" value="1"/>
</dbReference>
<dbReference type="InterPro" id="IPR023214">
    <property type="entry name" value="HAD_sf"/>
</dbReference>
<comment type="catalytic activity">
    <reaction evidence="13">
        <text>O-phospho-D-serine + H2O = D-serine + phosphate</text>
        <dbReference type="Rhea" id="RHEA:24873"/>
        <dbReference type="ChEBI" id="CHEBI:15377"/>
        <dbReference type="ChEBI" id="CHEBI:35247"/>
        <dbReference type="ChEBI" id="CHEBI:43474"/>
        <dbReference type="ChEBI" id="CHEBI:58680"/>
        <dbReference type="EC" id="3.1.3.3"/>
    </reaction>
</comment>
<evidence type="ECO:0000256" key="8">
    <source>
        <dbReference type="ARBA" id="ARBA00022801"/>
    </source>
</evidence>
<gene>
    <name evidence="15" type="primary">serB</name>
    <name evidence="15" type="ORF">H9K76_16415</name>
</gene>
<evidence type="ECO:0000256" key="14">
    <source>
        <dbReference type="PIRSR" id="PIRSR604469-1"/>
    </source>
</evidence>
<keyword evidence="8 15" id="KW-0378">Hydrolase</keyword>
<dbReference type="InterPro" id="IPR004469">
    <property type="entry name" value="PSP"/>
</dbReference>
<comment type="catalytic activity">
    <reaction evidence="12">
        <text>O-phospho-L-serine + H2O = L-serine + phosphate</text>
        <dbReference type="Rhea" id="RHEA:21208"/>
        <dbReference type="ChEBI" id="CHEBI:15377"/>
        <dbReference type="ChEBI" id="CHEBI:33384"/>
        <dbReference type="ChEBI" id="CHEBI:43474"/>
        <dbReference type="ChEBI" id="CHEBI:57524"/>
        <dbReference type="EC" id="3.1.3.3"/>
    </reaction>
</comment>
<reference evidence="15 16" key="1">
    <citation type="submission" date="2020-08" db="EMBL/GenBank/DDBJ databases">
        <title>Genome sequence of Diaphorobacter ruginosibacter DSM 27467T.</title>
        <authorList>
            <person name="Hyun D.-W."/>
            <person name="Bae J.-W."/>
        </authorList>
    </citation>
    <scope>NUCLEOTIDE SEQUENCE [LARGE SCALE GENOMIC DNA]</scope>
    <source>
        <strain evidence="15 16">DSM 27467</strain>
    </source>
</reference>
<evidence type="ECO:0000313" key="15">
    <source>
        <dbReference type="EMBL" id="QNN56145.1"/>
    </source>
</evidence>
<evidence type="ECO:0000313" key="16">
    <source>
        <dbReference type="Proteomes" id="UP000515811"/>
    </source>
</evidence>
<evidence type="ECO:0000256" key="5">
    <source>
        <dbReference type="ARBA" id="ARBA00015196"/>
    </source>
</evidence>
<dbReference type="SFLD" id="SFLDG01136">
    <property type="entry name" value="C1.6:_Phosphoserine_Phosphatas"/>
    <property type="match status" value="1"/>
</dbReference>
<evidence type="ECO:0000256" key="7">
    <source>
        <dbReference type="ARBA" id="ARBA00022723"/>
    </source>
</evidence>
<dbReference type="EMBL" id="CP060714">
    <property type="protein sequence ID" value="QNN56145.1"/>
    <property type="molecule type" value="Genomic_DNA"/>
</dbReference>
<evidence type="ECO:0000256" key="1">
    <source>
        <dbReference type="ARBA" id="ARBA00001946"/>
    </source>
</evidence>
<name>A0A7G9RKM0_9BURK</name>
<comment type="cofactor">
    <cofactor evidence="1">
        <name>Mg(2+)</name>
        <dbReference type="ChEBI" id="CHEBI:18420"/>
    </cofactor>
</comment>
<dbReference type="GO" id="GO:0000287">
    <property type="term" value="F:magnesium ion binding"/>
    <property type="evidence" value="ECO:0007669"/>
    <property type="project" value="TreeGrafter"/>
</dbReference>
<dbReference type="NCBIfam" id="TIGR00338">
    <property type="entry name" value="serB"/>
    <property type="match status" value="1"/>
</dbReference>
<dbReference type="GO" id="GO:0006564">
    <property type="term" value="P:L-serine biosynthetic process"/>
    <property type="evidence" value="ECO:0007669"/>
    <property type="project" value="UniProtKB-KW"/>
</dbReference>
<evidence type="ECO:0000256" key="11">
    <source>
        <dbReference type="ARBA" id="ARBA00031693"/>
    </source>
</evidence>
<dbReference type="GO" id="GO:0036424">
    <property type="term" value="F:L-phosphoserine phosphatase activity"/>
    <property type="evidence" value="ECO:0007669"/>
    <property type="project" value="InterPro"/>
</dbReference>
<dbReference type="InterPro" id="IPR036412">
    <property type="entry name" value="HAD-like_sf"/>
</dbReference>
<dbReference type="NCBIfam" id="TIGR01488">
    <property type="entry name" value="HAD-SF-IB"/>
    <property type="match status" value="1"/>
</dbReference>
<feature type="active site" description="Proton donor" evidence="14">
    <location>
        <position position="35"/>
    </location>
</feature>
<evidence type="ECO:0000256" key="9">
    <source>
        <dbReference type="ARBA" id="ARBA00022842"/>
    </source>
</evidence>
<dbReference type="Proteomes" id="UP000515811">
    <property type="component" value="Chromosome"/>
</dbReference>
<proteinExistence type="inferred from homology"/>
<comment type="pathway">
    <text evidence="2">Amino-acid biosynthesis; L-serine biosynthesis; L-serine from 3-phospho-D-glycerate: step 3/3.</text>
</comment>
<dbReference type="SFLD" id="SFLDG01137">
    <property type="entry name" value="C1.6.1:_Phosphoserine_Phosphat"/>
    <property type="match status" value="1"/>
</dbReference>